<accession>A0A9J6AX51</accession>
<sequence>MTKILFFILIKNDLSGSDQYRNGTGMNWDEPVPVNRYQIMIPFCFVYRFNVSHPVPNTTGSERTGTVPVQPLPVPCLTHNIQ</sequence>
<gene>
    <name evidence="1" type="ORF">H5410_000819</name>
</gene>
<dbReference type="Proteomes" id="UP000824120">
    <property type="component" value="Chromosome 1"/>
</dbReference>
<evidence type="ECO:0000313" key="1">
    <source>
        <dbReference type="EMBL" id="KAG5629102.1"/>
    </source>
</evidence>
<dbReference type="AlphaFoldDB" id="A0A9J6AX51"/>
<name>A0A9J6AX51_SOLCO</name>
<comment type="caution">
    <text evidence="1">The sequence shown here is derived from an EMBL/GenBank/DDBJ whole genome shotgun (WGS) entry which is preliminary data.</text>
</comment>
<keyword evidence="2" id="KW-1185">Reference proteome</keyword>
<reference evidence="1 2" key="1">
    <citation type="submission" date="2020-09" db="EMBL/GenBank/DDBJ databases">
        <title>De no assembly of potato wild relative species, Solanum commersonii.</title>
        <authorList>
            <person name="Cho K."/>
        </authorList>
    </citation>
    <scope>NUCLEOTIDE SEQUENCE [LARGE SCALE GENOMIC DNA]</scope>
    <source>
        <strain evidence="1">LZ3.2</strain>
        <tissue evidence="1">Leaf</tissue>
    </source>
</reference>
<evidence type="ECO:0000313" key="2">
    <source>
        <dbReference type="Proteomes" id="UP000824120"/>
    </source>
</evidence>
<dbReference type="EMBL" id="JACXVP010000001">
    <property type="protein sequence ID" value="KAG5629102.1"/>
    <property type="molecule type" value="Genomic_DNA"/>
</dbReference>
<organism evidence="1 2">
    <name type="scientific">Solanum commersonii</name>
    <name type="common">Commerson's wild potato</name>
    <name type="synonym">Commerson's nightshade</name>
    <dbReference type="NCBI Taxonomy" id="4109"/>
    <lineage>
        <taxon>Eukaryota</taxon>
        <taxon>Viridiplantae</taxon>
        <taxon>Streptophyta</taxon>
        <taxon>Embryophyta</taxon>
        <taxon>Tracheophyta</taxon>
        <taxon>Spermatophyta</taxon>
        <taxon>Magnoliopsida</taxon>
        <taxon>eudicotyledons</taxon>
        <taxon>Gunneridae</taxon>
        <taxon>Pentapetalae</taxon>
        <taxon>asterids</taxon>
        <taxon>lamiids</taxon>
        <taxon>Solanales</taxon>
        <taxon>Solanaceae</taxon>
        <taxon>Solanoideae</taxon>
        <taxon>Solaneae</taxon>
        <taxon>Solanum</taxon>
    </lineage>
</organism>
<proteinExistence type="predicted"/>
<protein>
    <submittedName>
        <fullName evidence="1">Uncharacterized protein</fullName>
    </submittedName>
</protein>